<evidence type="ECO:0000256" key="10">
    <source>
        <dbReference type="ARBA" id="ARBA00022777"/>
    </source>
</evidence>
<dbReference type="GO" id="GO:0005524">
    <property type="term" value="F:ATP binding"/>
    <property type="evidence" value="ECO:0007669"/>
    <property type="project" value="UniProtKB-KW"/>
</dbReference>
<evidence type="ECO:0000313" key="22">
    <source>
        <dbReference type="Proteomes" id="UP000528964"/>
    </source>
</evidence>
<keyword evidence="5" id="KW-0997">Cell inner membrane</keyword>
<evidence type="ECO:0000256" key="17">
    <source>
        <dbReference type="SAM" id="MobiDB-lite"/>
    </source>
</evidence>
<feature type="transmembrane region" description="Helical" evidence="18">
    <location>
        <begin position="89"/>
        <end position="108"/>
    </location>
</feature>
<protein>
    <recommendedName>
        <fullName evidence="16">C4-dicarboxylate transport sensor protein DctB</fullName>
        <ecNumber evidence="3">2.7.13.3</ecNumber>
    </recommendedName>
</protein>
<comment type="function">
    <text evidence="15">Member of the two-component regulatory system DctB/DctD involved in the transport of C4-dicarboxylates. DctB functions as a membrane-associated protein kinase that phosphorylates DctD in response to environmental signals.</text>
</comment>
<gene>
    <name evidence="21" type="ORF">GGR24_002697</name>
</gene>
<evidence type="ECO:0000256" key="11">
    <source>
        <dbReference type="ARBA" id="ARBA00022840"/>
    </source>
</evidence>
<evidence type="ECO:0000256" key="14">
    <source>
        <dbReference type="ARBA" id="ARBA00023136"/>
    </source>
</evidence>
<keyword evidence="4" id="KW-1003">Cell membrane</keyword>
<dbReference type="CDD" id="cd00130">
    <property type="entry name" value="PAS"/>
    <property type="match status" value="1"/>
</dbReference>
<dbReference type="InterPro" id="IPR003594">
    <property type="entry name" value="HATPase_dom"/>
</dbReference>
<evidence type="ECO:0000256" key="5">
    <source>
        <dbReference type="ARBA" id="ARBA00022519"/>
    </source>
</evidence>
<dbReference type="Gene3D" id="3.30.450.20">
    <property type="entry name" value="PAS domain"/>
    <property type="match status" value="2"/>
</dbReference>
<comment type="subcellular location">
    <subcellularLocation>
        <location evidence="2">Cell inner membrane</location>
        <topology evidence="2">Multi-pass membrane protein</topology>
    </subcellularLocation>
</comment>
<feature type="domain" description="PAS" evidence="20">
    <location>
        <begin position="116"/>
        <end position="182"/>
    </location>
</feature>
<keyword evidence="10" id="KW-0418">Kinase</keyword>
<comment type="catalytic activity">
    <reaction evidence="1">
        <text>ATP + protein L-histidine = ADP + protein N-phospho-L-histidine.</text>
        <dbReference type="EC" id="2.7.13.3"/>
    </reaction>
</comment>
<evidence type="ECO:0000259" key="19">
    <source>
        <dbReference type="PROSITE" id="PS50109"/>
    </source>
</evidence>
<dbReference type="InterPro" id="IPR036097">
    <property type="entry name" value="HisK_dim/P_sf"/>
</dbReference>
<evidence type="ECO:0000256" key="4">
    <source>
        <dbReference type="ARBA" id="ARBA00022475"/>
    </source>
</evidence>
<dbReference type="Pfam" id="PF13426">
    <property type="entry name" value="PAS_9"/>
    <property type="match status" value="1"/>
</dbReference>
<evidence type="ECO:0000256" key="13">
    <source>
        <dbReference type="ARBA" id="ARBA00023012"/>
    </source>
</evidence>
<feature type="transmembrane region" description="Helical" evidence="18">
    <location>
        <begin position="62"/>
        <end position="83"/>
    </location>
</feature>
<comment type="caution">
    <text evidence="21">The sequence shown here is derived from an EMBL/GenBank/DDBJ whole genome shotgun (WGS) entry which is preliminary data.</text>
</comment>
<dbReference type="PROSITE" id="PS50109">
    <property type="entry name" value="HIS_KIN"/>
    <property type="match status" value="1"/>
</dbReference>
<dbReference type="InterPro" id="IPR035965">
    <property type="entry name" value="PAS-like_dom_sf"/>
</dbReference>
<dbReference type="Gene3D" id="1.10.287.130">
    <property type="match status" value="1"/>
</dbReference>
<keyword evidence="12 18" id="KW-1133">Transmembrane helix</keyword>
<accession>A0A7W6CZM2</accession>
<evidence type="ECO:0000256" key="3">
    <source>
        <dbReference type="ARBA" id="ARBA00012438"/>
    </source>
</evidence>
<keyword evidence="11" id="KW-0067">ATP-binding</keyword>
<dbReference type="InterPro" id="IPR013767">
    <property type="entry name" value="PAS_fold"/>
</dbReference>
<feature type="domain" description="Histidine kinase" evidence="19">
    <location>
        <begin position="419"/>
        <end position="633"/>
    </location>
</feature>
<dbReference type="PANTHER" id="PTHR43065">
    <property type="entry name" value="SENSOR HISTIDINE KINASE"/>
    <property type="match status" value="1"/>
</dbReference>
<dbReference type="GO" id="GO:0000155">
    <property type="term" value="F:phosphorelay sensor kinase activity"/>
    <property type="evidence" value="ECO:0007669"/>
    <property type="project" value="InterPro"/>
</dbReference>
<dbReference type="SMART" id="SM00388">
    <property type="entry name" value="HisKA"/>
    <property type="match status" value="1"/>
</dbReference>
<evidence type="ECO:0000256" key="7">
    <source>
        <dbReference type="ARBA" id="ARBA00022679"/>
    </source>
</evidence>
<dbReference type="InterPro" id="IPR003661">
    <property type="entry name" value="HisK_dim/P_dom"/>
</dbReference>
<dbReference type="SMART" id="SM00387">
    <property type="entry name" value="HATPase_c"/>
    <property type="match status" value="1"/>
</dbReference>
<dbReference type="CDD" id="cd00082">
    <property type="entry name" value="HisKA"/>
    <property type="match status" value="1"/>
</dbReference>
<organism evidence="21 22">
    <name type="scientific">Hansschlegelia beijingensis</name>
    <dbReference type="NCBI Taxonomy" id="1133344"/>
    <lineage>
        <taxon>Bacteria</taxon>
        <taxon>Pseudomonadati</taxon>
        <taxon>Pseudomonadota</taxon>
        <taxon>Alphaproteobacteria</taxon>
        <taxon>Hyphomicrobiales</taxon>
        <taxon>Methylopilaceae</taxon>
        <taxon>Hansschlegelia</taxon>
    </lineage>
</organism>
<dbReference type="Pfam" id="PF02518">
    <property type="entry name" value="HATPase_c"/>
    <property type="match status" value="1"/>
</dbReference>
<evidence type="ECO:0000256" key="2">
    <source>
        <dbReference type="ARBA" id="ARBA00004429"/>
    </source>
</evidence>
<dbReference type="SMART" id="SM00086">
    <property type="entry name" value="PAC"/>
    <property type="match status" value="2"/>
</dbReference>
<dbReference type="SUPFAM" id="SSF55785">
    <property type="entry name" value="PYP-like sensor domain (PAS domain)"/>
    <property type="match status" value="2"/>
</dbReference>
<dbReference type="InterPro" id="IPR000014">
    <property type="entry name" value="PAS"/>
</dbReference>
<keyword evidence="7" id="KW-0808">Transferase</keyword>
<dbReference type="FunFam" id="1.10.287.130:FF:000049">
    <property type="entry name" value="C4-dicarboxylate transport sensor protein DctB"/>
    <property type="match status" value="1"/>
</dbReference>
<dbReference type="Proteomes" id="UP000528964">
    <property type="component" value="Unassembled WGS sequence"/>
</dbReference>
<feature type="compositionally biased region" description="Basic and acidic residues" evidence="17">
    <location>
        <begin position="639"/>
        <end position="648"/>
    </location>
</feature>
<sequence>MATSTTEPATPRLDQAAALRALAFVLTLGVFLVDVLTPLEGAVAVLYVIVILVAARISLPDLLAASAASVALTALAYVVMHGFGHVGSPTLRVLASFSAIGIATLLAIQNRKATARLREQAQLLDLSHDMIFVRDAQGVIRFWNSGAENCYGWTSEEAVGRVADDLLATEYPTSRDEIEAELLRTGRWEGMLRQRTRSGATIIVESRWVLQRSGPGQPDRVLETHRDVTEREASHMALAQSERRFRRIFDASRVGLLQEDWSALRAELKRRIADGETDLPGQIERDPDFVARAKALVTITDVNAAFLEIAGADSPARFAGSLDTVLSEADQTFAASLIAFCRGDRFFEGETEIRAAGGRRVPVIFGLTFPDADESMDGEVLAFVVDVTERNNAQHALMAAQAELAHAARVATLGELTASITHEVNQPLAAIVTNGEAALRWLRRKEPDLEEVSTALTRAIDEGKRASAIVGRIRSFLKKGPIRRDLLDVSELVQDAMLLVERQLMTSGVTLRLAIDPKLPTIVGDRVQLQQVLVNLAVNGAQAMLATGGGSLSVQACAEGPEHIRISVQDSGPGISQEDAARLFEPFFTTKQDGMGMGLAICRSTVEAHGGQLSVESEPGEGARFTFTLPAAPTESQDDPARQQRLEG</sequence>
<dbReference type="PRINTS" id="PR00344">
    <property type="entry name" value="BCTRLSENSOR"/>
</dbReference>
<keyword evidence="22" id="KW-1185">Reference proteome</keyword>
<dbReference type="InterPro" id="IPR036890">
    <property type="entry name" value="HATPase_C_sf"/>
</dbReference>
<dbReference type="PANTHER" id="PTHR43065:SF10">
    <property type="entry name" value="PEROXIDE STRESS-ACTIVATED HISTIDINE KINASE MAK3"/>
    <property type="match status" value="1"/>
</dbReference>
<feature type="transmembrane region" description="Helical" evidence="18">
    <location>
        <begin position="22"/>
        <end position="55"/>
    </location>
</feature>
<dbReference type="InterPro" id="IPR004358">
    <property type="entry name" value="Sig_transdc_His_kin-like_C"/>
</dbReference>
<feature type="region of interest" description="Disordered" evidence="17">
    <location>
        <begin position="628"/>
        <end position="648"/>
    </location>
</feature>
<reference evidence="21 22" key="1">
    <citation type="submission" date="2020-08" db="EMBL/GenBank/DDBJ databases">
        <title>Genomic Encyclopedia of Type Strains, Phase IV (KMG-IV): sequencing the most valuable type-strain genomes for metagenomic binning, comparative biology and taxonomic classification.</title>
        <authorList>
            <person name="Goeker M."/>
        </authorList>
    </citation>
    <scope>NUCLEOTIDE SEQUENCE [LARGE SCALE GENOMIC DNA]</scope>
    <source>
        <strain evidence="21 22">DSM 25481</strain>
    </source>
</reference>
<dbReference type="GO" id="GO:0005886">
    <property type="term" value="C:plasma membrane"/>
    <property type="evidence" value="ECO:0007669"/>
    <property type="project" value="UniProtKB-SubCell"/>
</dbReference>
<dbReference type="GO" id="GO:0042802">
    <property type="term" value="F:identical protein binding"/>
    <property type="evidence" value="ECO:0007669"/>
    <property type="project" value="UniProtKB-ARBA"/>
</dbReference>
<dbReference type="SUPFAM" id="SSF55874">
    <property type="entry name" value="ATPase domain of HSP90 chaperone/DNA topoisomerase II/histidine kinase"/>
    <property type="match status" value="1"/>
</dbReference>
<dbReference type="NCBIfam" id="TIGR00229">
    <property type="entry name" value="sensory_box"/>
    <property type="match status" value="1"/>
</dbReference>
<dbReference type="FunFam" id="3.30.565.10:FF:000042">
    <property type="entry name" value="Two-component sensor histidine kinase KdpD"/>
    <property type="match status" value="1"/>
</dbReference>
<dbReference type="EMBL" id="JACIDR010000004">
    <property type="protein sequence ID" value="MBB3974020.1"/>
    <property type="molecule type" value="Genomic_DNA"/>
</dbReference>
<evidence type="ECO:0000256" key="12">
    <source>
        <dbReference type="ARBA" id="ARBA00022989"/>
    </source>
</evidence>
<dbReference type="Pfam" id="PF00512">
    <property type="entry name" value="HisKA"/>
    <property type="match status" value="1"/>
</dbReference>
<keyword evidence="8 18" id="KW-0812">Transmembrane</keyword>
<dbReference type="SMART" id="SM00091">
    <property type="entry name" value="PAS"/>
    <property type="match status" value="1"/>
</dbReference>
<evidence type="ECO:0000256" key="15">
    <source>
        <dbReference type="ARBA" id="ARBA00059004"/>
    </source>
</evidence>
<keyword evidence="14 18" id="KW-0472">Membrane</keyword>
<evidence type="ECO:0000256" key="18">
    <source>
        <dbReference type="SAM" id="Phobius"/>
    </source>
</evidence>
<evidence type="ECO:0000256" key="8">
    <source>
        <dbReference type="ARBA" id="ARBA00022692"/>
    </source>
</evidence>
<evidence type="ECO:0000256" key="16">
    <source>
        <dbReference type="ARBA" id="ARBA00073143"/>
    </source>
</evidence>
<evidence type="ECO:0000256" key="6">
    <source>
        <dbReference type="ARBA" id="ARBA00022553"/>
    </source>
</evidence>
<dbReference type="AlphaFoldDB" id="A0A7W6CZM2"/>
<dbReference type="Gene3D" id="3.30.565.10">
    <property type="entry name" value="Histidine kinase-like ATPase, C-terminal domain"/>
    <property type="match status" value="1"/>
</dbReference>
<dbReference type="InterPro" id="IPR001610">
    <property type="entry name" value="PAC"/>
</dbReference>
<keyword evidence="6" id="KW-0597">Phosphoprotein</keyword>
<dbReference type="PROSITE" id="PS50112">
    <property type="entry name" value="PAS"/>
    <property type="match status" value="1"/>
</dbReference>
<evidence type="ECO:0000256" key="9">
    <source>
        <dbReference type="ARBA" id="ARBA00022741"/>
    </source>
</evidence>
<dbReference type="SUPFAM" id="SSF47384">
    <property type="entry name" value="Homodimeric domain of signal transducing histidine kinase"/>
    <property type="match status" value="1"/>
</dbReference>
<evidence type="ECO:0000256" key="1">
    <source>
        <dbReference type="ARBA" id="ARBA00000085"/>
    </source>
</evidence>
<proteinExistence type="predicted"/>
<dbReference type="GO" id="GO:0006355">
    <property type="term" value="P:regulation of DNA-templated transcription"/>
    <property type="evidence" value="ECO:0007669"/>
    <property type="project" value="InterPro"/>
</dbReference>
<dbReference type="RefSeq" id="WP_183395878.1">
    <property type="nucleotide sequence ID" value="NZ_JACIDR010000004.1"/>
</dbReference>
<dbReference type="Pfam" id="PF00989">
    <property type="entry name" value="PAS"/>
    <property type="match status" value="1"/>
</dbReference>
<evidence type="ECO:0000313" key="21">
    <source>
        <dbReference type="EMBL" id="MBB3974020.1"/>
    </source>
</evidence>
<name>A0A7W6CZM2_9HYPH</name>
<keyword evidence="9" id="KW-0547">Nucleotide-binding</keyword>
<evidence type="ECO:0000259" key="20">
    <source>
        <dbReference type="PROSITE" id="PS50112"/>
    </source>
</evidence>
<dbReference type="EC" id="2.7.13.3" evidence="3"/>
<dbReference type="InterPro" id="IPR005467">
    <property type="entry name" value="His_kinase_dom"/>
</dbReference>
<keyword evidence="13" id="KW-0902">Two-component regulatory system</keyword>